<dbReference type="Proteomes" id="UP001148838">
    <property type="component" value="Unassembled WGS sequence"/>
</dbReference>
<reference evidence="1 2" key="1">
    <citation type="journal article" date="2022" name="Allergy">
        <title>Genome assembly and annotation of Periplaneta americana reveal a comprehensive cockroach allergen profile.</title>
        <authorList>
            <person name="Wang L."/>
            <person name="Xiong Q."/>
            <person name="Saelim N."/>
            <person name="Wang L."/>
            <person name="Nong W."/>
            <person name="Wan A.T."/>
            <person name="Shi M."/>
            <person name="Liu X."/>
            <person name="Cao Q."/>
            <person name="Hui J.H.L."/>
            <person name="Sookrung N."/>
            <person name="Leung T.F."/>
            <person name="Tungtrongchitr A."/>
            <person name="Tsui S.K.W."/>
        </authorList>
    </citation>
    <scope>NUCLEOTIDE SEQUENCE [LARGE SCALE GENOMIC DNA]</scope>
    <source>
        <strain evidence="1">PWHHKU_190912</strain>
    </source>
</reference>
<organism evidence="1 2">
    <name type="scientific">Periplaneta americana</name>
    <name type="common">American cockroach</name>
    <name type="synonym">Blatta americana</name>
    <dbReference type="NCBI Taxonomy" id="6978"/>
    <lineage>
        <taxon>Eukaryota</taxon>
        <taxon>Metazoa</taxon>
        <taxon>Ecdysozoa</taxon>
        <taxon>Arthropoda</taxon>
        <taxon>Hexapoda</taxon>
        <taxon>Insecta</taxon>
        <taxon>Pterygota</taxon>
        <taxon>Neoptera</taxon>
        <taxon>Polyneoptera</taxon>
        <taxon>Dictyoptera</taxon>
        <taxon>Blattodea</taxon>
        <taxon>Blattoidea</taxon>
        <taxon>Blattidae</taxon>
        <taxon>Blattinae</taxon>
        <taxon>Periplaneta</taxon>
    </lineage>
</organism>
<keyword evidence="2" id="KW-1185">Reference proteome</keyword>
<evidence type="ECO:0000313" key="1">
    <source>
        <dbReference type="EMBL" id="KAJ4434769.1"/>
    </source>
</evidence>
<gene>
    <name evidence="1" type="ORF">ANN_23340</name>
</gene>
<name>A0ABQ8SKT9_PERAM</name>
<dbReference type="Gene3D" id="1.10.238.10">
    <property type="entry name" value="EF-hand"/>
    <property type="match status" value="1"/>
</dbReference>
<dbReference type="SUPFAM" id="SSF47473">
    <property type="entry name" value="EF-hand"/>
    <property type="match status" value="1"/>
</dbReference>
<proteinExistence type="predicted"/>
<sequence length="274" mass="31698">MTGLCEGGNEPPGSLKAMQQMFETRRQTISTFLFSIWISKNNGTVTIDHFARVLNYLGIMVSAEDFNLLIKKFVKDSYTLNYVAFVAYLDQIIKYMDRKQLLDLGGDVLLQWPGRAISAELPKLPRPEIGKIRAASIFGLQSIFHPALEPPVQCEDLERLIRRIQQHIYYNRIRTTEFFKVRSNKRFKDQFIGSFQQQSGTVRNHREHAQYRKSVPTQSEPVLNRKHCSRAFQQAFDTGSERSEIVGLRHVRKSTRDAHAHKLTNVSWILKKVT</sequence>
<accession>A0ABQ8SKT9</accession>
<evidence type="ECO:0000313" key="2">
    <source>
        <dbReference type="Proteomes" id="UP001148838"/>
    </source>
</evidence>
<dbReference type="EMBL" id="JAJSOF020000025">
    <property type="protein sequence ID" value="KAJ4434769.1"/>
    <property type="molecule type" value="Genomic_DNA"/>
</dbReference>
<protein>
    <submittedName>
        <fullName evidence="1">Uncharacterized protein</fullName>
    </submittedName>
</protein>
<dbReference type="InterPro" id="IPR011992">
    <property type="entry name" value="EF-hand-dom_pair"/>
</dbReference>
<comment type="caution">
    <text evidence="1">The sequence shown here is derived from an EMBL/GenBank/DDBJ whole genome shotgun (WGS) entry which is preliminary data.</text>
</comment>